<dbReference type="EMBL" id="QTJU01000002">
    <property type="protein sequence ID" value="RFM28587.1"/>
    <property type="molecule type" value="Genomic_DNA"/>
</dbReference>
<dbReference type="PRINTS" id="PR00598">
    <property type="entry name" value="HTHMARR"/>
</dbReference>
<dbReference type="SUPFAM" id="SSF46785">
    <property type="entry name" value="Winged helix' DNA-binding domain"/>
    <property type="match status" value="1"/>
</dbReference>
<evidence type="ECO:0000313" key="3">
    <source>
        <dbReference type="Proteomes" id="UP000261284"/>
    </source>
</evidence>
<protein>
    <submittedName>
        <fullName evidence="2">MarR family transcriptional regulator</fullName>
    </submittedName>
</protein>
<dbReference type="PANTHER" id="PTHR33164:SF43">
    <property type="entry name" value="HTH-TYPE TRANSCRIPTIONAL REPRESSOR YETL"/>
    <property type="match status" value="1"/>
</dbReference>
<feature type="domain" description="HTH marR-type" evidence="1">
    <location>
        <begin position="4"/>
        <end position="141"/>
    </location>
</feature>
<evidence type="ECO:0000313" key="2">
    <source>
        <dbReference type="EMBL" id="RFM28587.1"/>
    </source>
</evidence>
<reference evidence="2 3" key="1">
    <citation type="submission" date="2018-08" db="EMBL/GenBank/DDBJ databases">
        <title>Chitinophagaceae sp. K23C18032701, a novel bacterium isolated from forest soil.</title>
        <authorList>
            <person name="Wang C."/>
        </authorList>
    </citation>
    <scope>NUCLEOTIDE SEQUENCE [LARGE SCALE GENOMIC DNA]</scope>
    <source>
        <strain evidence="2 3">K23C18032701</strain>
    </source>
</reference>
<dbReference type="PROSITE" id="PS50995">
    <property type="entry name" value="HTH_MARR_2"/>
    <property type="match status" value="1"/>
</dbReference>
<dbReference type="Proteomes" id="UP000261284">
    <property type="component" value="Unassembled WGS sequence"/>
</dbReference>
<dbReference type="SMART" id="SM00347">
    <property type="entry name" value="HTH_MARR"/>
    <property type="match status" value="1"/>
</dbReference>
<keyword evidence="3" id="KW-1185">Reference proteome</keyword>
<dbReference type="InterPro" id="IPR036390">
    <property type="entry name" value="WH_DNA-bd_sf"/>
</dbReference>
<gene>
    <name evidence="2" type="ORF">DXN05_07255</name>
</gene>
<dbReference type="AlphaFoldDB" id="A0A3E1NL00"/>
<sequence length="145" mass="17138">MMEDKELQRLFAFHMHRIKCAVFRVLNKKLVSMRLPVQMEQIPVLFTLFNSDLSQQEIANRTERDKSSIQRTVRLLEEKNLVVIQQDQFDKRKNIVHLTAEGKCVTGKIRKTLIEAEDEVFSAVEEKDREDFFRVLKRISDGTKE</sequence>
<name>A0A3E1NL00_9BACT</name>
<dbReference type="InterPro" id="IPR039422">
    <property type="entry name" value="MarR/SlyA-like"/>
</dbReference>
<dbReference type="Pfam" id="PF12802">
    <property type="entry name" value="MarR_2"/>
    <property type="match status" value="1"/>
</dbReference>
<dbReference type="GO" id="GO:0006950">
    <property type="term" value="P:response to stress"/>
    <property type="evidence" value="ECO:0007669"/>
    <property type="project" value="TreeGrafter"/>
</dbReference>
<comment type="caution">
    <text evidence="2">The sequence shown here is derived from an EMBL/GenBank/DDBJ whole genome shotgun (WGS) entry which is preliminary data.</text>
</comment>
<proteinExistence type="predicted"/>
<dbReference type="InterPro" id="IPR000835">
    <property type="entry name" value="HTH_MarR-typ"/>
</dbReference>
<dbReference type="InterPro" id="IPR036388">
    <property type="entry name" value="WH-like_DNA-bd_sf"/>
</dbReference>
<accession>A0A3E1NL00</accession>
<dbReference type="Gene3D" id="1.10.10.10">
    <property type="entry name" value="Winged helix-like DNA-binding domain superfamily/Winged helix DNA-binding domain"/>
    <property type="match status" value="1"/>
</dbReference>
<dbReference type="PANTHER" id="PTHR33164">
    <property type="entry name" value="TRANSCRIPTIONAL REGULATOR, MARR FAMILY"/>
    <property type="match status" value="1"/>
</dbReference>
<evidence type="ECO:0000259" key="1">
    <source>
        <dbReference type="PROSITE" id="PS50995"/>
    </source>
</evidence>
<dbReference type="GO" id="GO:0003700">
    <property type="term" value="F:DNA-binding transcription factor activity"/>
    <property type="evidence" value="ECO:0007669"/>
    <property type="project" value="InterPro"/>
</dbReference>
<organism evidence="2 3">
    <name type="scientific">Deminuibacter soli</name>
    <dbReference type="NCBI Taxonomy" id="2291815"/>
    <lineage>
        <taxon>Bacteria</taxon>
        <taxon>Pseudomonadati</taxon>
        <taxon>Bacteroidota</taxon>
        <taxon>Chitinophagia</taxon>
        <taxon>Chitinophagales</taxon>
        <taxon>Chitinophagaceae</taxon>
        <taxon>Deminuibacter</taxon>
    </lineage>
</organism>